<gene>
    <name evidence="1" type="ORF">LHJ74_25040</name>
</gene>
<dbReference type="EMBL" id="JAJAGO010000012">
    <property type="protein sequence ID" value="MCT2593135.1"/>
    <property type="molecule type" value="Genomic_DNA"/>
</dbReference>
<protein>
    <submittedName>
        <fullName evidence="1">Uncharacterized protein</fullName>
    </submittedName>
</protein>
<keyword evidence="2" id="KW-1185">Reference proteome</keyword>
<organism evidence="1 2">
    <name type="scientific">Streptomyces gossypii</name>
    <dbReference type="NCBI Taxonomy" id="2883101"/>
    <lineage>
        <taxon>Bacteria</taxon>
        <taxon>Bacillati</taxon>
        <taxon>Actinomycetota</taxon>
        <taxon>Actinomycetes</taxon>
        <taxon>Kitasatosporales</taxon>
        <taxon>Streptomycetaceae</taxon>
        <taxon>Streptomyces</taxon>
    </lineage>
</organism>
<dbReference type="RefSeq" id="WP_260220482.1">
    <property type="nucleotide sequence ID" value="NZ_JAJAGO010000012.1"/>
</dbReference>
<evidence type="ECO:0000313" key="2">
    <source>
        <dbReference type="Proteomes" id="UP001156389"/>
    </source>
</evidence>
<sequence>MVQRTSDRNAGVTIEFERDVFKLLLETKRTVAKQERALRGTGTAANQPEWFRQLPQARRPAIFGYLRARRPCPGTGRGLPAAHGPLLAGRTALRQDIRHG</sequence>
<accession>A0ABT2JZ18</accession>
<name>A0ABT2JZ18_9ACTN</name>
<evidence type="ECO:0000313" key="1">
    <source>
        <dbReference type="EMBL" id="MCT2593135.1"/>
    </source>
</evidence>
<proteinExistence type="predicted"/>
<dbReference type="Proteomes" id="UP001156389">
    <property type="component" value="Unassembled WGS sequence"/>
</dbReference>
<comment type="caution">
    <text evidence="1">The sequence shown here is derived from an EMBL/GenBank/DDBJ whole genome shotgun (WGS) entry which is preliminary data.</text>
</comment>
<reference evidence="1 2" key="1">
    <citation type="submission" date="2021-10" db="EMBL/GenBank/DDBJ databases">
        <title>Streptomyces gossypii sp. nov., isolated from soil collected from cotton field.</title>
        <authorList>
            <person name="Ge X."/>
            <person name="Chen X."/>
            <person name="Liu W."/>
        </authorList>
    </citation>
    <scope>NUCLEOTIDE SEQUENCE [LARGE SCALE GENOMIC DNA]</scope>
    <source>
        <strain evidence="1 2">N2-109</strain>
    </source>
</reference>